<feature type="compositionally biased region" description="Gly residues" evidence="1">
    <location>
        <begin position="909"/>
        <end position="918"/>
    </location>
</feature>
<feature type="region of interest" description="Disordered" evidence="1">
    <location>
        <begin position="937"/>
        <end position="963"/>
    </location>
</feature>
<feature type="region of interest" description="Disordered" evidence="1">
    <location>
        <begin position="893"/>
        <end position="924"/>
    </location>
</feature>
<organism evidence="2 3">
    <name type="scientific">Chlamydomonas incerta</name>
    <dbReference type="NCBI Taxonomy" id="51695"/>
    <lineage>
        <taxon>Eukaryota</taxon>
        <taxon>Viridiplantae</taxon>
        <taxon>Chlorophyta</taxon>
        <taxon>core chlorophytes</taxon>
        <taxon>Chlorophyceae</taxon>
        <taxon>CS clade</taxon>
        <taxon>Chlamydomonadales</taxon>
        <taxon>Chlamydomonadaceae</taxon>
        <taxon>Chlamydomonas</taxon>
    </lineage>
</organism>
<dbReference type="AlphaFoldDB" id="A0A835TE30"/>
<feature type="region of interest" description="Disordered" evidence="1">
    <location>
        <begin position="187"/>
        <end position="218"/>
    </location>
</feature>
<comment type="caution">
    <text evidence="2">The sequence shown here is derived from an EMBL/GenBank/DDBJ whole genome shotgun (WGS) entry which is preliminary data.</text>
</comment>
<feature type="region of interest" description="Disordered" evidence="1">
    <location>
        <begin position="671"/>
        <end position="696"/>
    </location>
</feature>
<evidence type="ECO:0000313" key="3">
    <source>
        <dbReference type="Proteomes" id="UP000650467"/>
    </source>
</evidence>
<gene>
    <name evidence="2" type="ORF">HXX76_005226</name>
</gene>
<protein>
    <submittedName>
        <fullName evidence="2">Uncharacterized protein</fullName>
    </submittedName>
</protein>
<evidence type="ECO:0000256" key="1">
    <source>
        <dbReference type="SAM" id="MobiDB-lite"/>
    </source>
</evidence>
<evidence type="ECO:0000313" key="2">
    <source>
        <dbReference type="EMBL" id="KAG2438679.1"/>
    </source>
</evidence>
<proteinExistence type="predicted"/>
<feature type="region of interest" description="Disordered" evidence="1">
    <location>
        <begin position="970"/>
        <end position="989"/>
    </location>
</feature>
<sequence length="1060" mass="105936">MSELRFNRENLTARSPDQVAQALQGLQNNSHVVIDLQTVSGSGARLRHSGALVSGEAVPAGSTTTVYTVLAALAASRRRALRLSIRGLSAALPEPSTELLELLQQSDGIEELQLDDISIERLAQEGAGNLLRDSSTPPVPAWSTASMHPSQTLLAMPATPINNSAGGAFSIIECGAAHPGGCALSSPSQANAGSDKLQDAHQCQSGGHAHKTQPRMPVSDDFRARGTGLLRLAAAMPSLRRLSLRAAVFPAAEVAALAAALPLLEELSLDGAMEVDAAGPAAAVAALTSARPGAAMSAAAATSAAASHVYKGLLAALPRLRLLRLPMPLAAPQQRPLLQPLAAAAAMHSPFVADRYVAAAGLPAPLPLLYDSDDEDDFDCYSLPSTYCGGSNTCSGSSSSIFGSWSVAGSTASGADGAGVAHCAGSWGRAPTVAGSSFAAPDANPKPLSVSAAAAESGWTFSSRLSEFSVPMCAANGPVFFAALSALGGCTGKAVKPEVEADPAQERGGLRALHVPCPAGYSPWDGAFLKSEQDFAALAGLAPALEVLHLALPPALTAPAAAGLLRACLGHLAKLQDVKELRVIEAKLPACFSVRKHAPAPAEYLAFRSSGRNGAHTAASAAASRGAALLPCLVRGPGPAPAFKPVEVPTPAKPSPAAVAPQAVVPAPPPVTPAMLTPPPRRLAPPPSPSPVPWQPAATCSAFRSAAASHFALPPSGPSPNGGLALGSLPPLPALQPRALFSATPGSGAAAFSCAAEPAASGPGALMPSALMSGPSIFSRAAAVPGSARAAARALSFGGPTAATAASPAAPATPAAAATAAVDAAVVAAGVTSSAALLSQLLLQWPRLQSVVLLGHSVVRTPAAAAGSGAACLVSPSSLEELMALRQSALRGSSFKGKSKSSSDNDGTDTGGVSGGGRGSRRTRSLVSQFAAARMAADDAADAHRHEAKRRRHDRAVAAAAATASGGIASSGLVTDASTDSDDQQNSPMFRRSRACGACFGYSRGGSSSSSASGGSSCGSGDEGDASDIDAAAGAQRQKSRLGPGSCQDSLAAALAKRCN</sequence>
<accession>A0A835TE30</accession>
<feature type="region of interest" description="Disordered" evidence="1">
    <location>
        <begin position="1003"/>
        <end position="1047"/>
    </location>
</feature>
<dbReference type="Proteomes" id="UP000650467">
    <property type="component" value="Unassembled WGS sequence"/>
</dbReference>
<dbReference type="OrthoDB" id="550412at2759"/>
<reference evidence="2" key="1">
    <citation type="journal article" date="2020" name="bioRxiv">
        <title>Comparative genomics of Chlamydomonas.</title>
        <authorList>
            <person name="Craig R.J."/>
            <person name="Hasan A.R."/>
            <person name="Ness R.W."/>
            <person name="Keightley P.D."/>
        </authorList>
    </citation>
    <scope>NUCLEOTIDE SEQUENCE</scope>
    <source>
        <strain evidence="2">SAG 7.73</strain>
    </source>
</reference>
<feature type="compositionally biased region" description="Pro residues" evidence="1">
    <location>
        <begin position="671"/>
        <end position="694"/>
    </location>
</feature>
<feature type="compositionally biased region" description="Low complexity" evidence="1">
    <location>
        <begin position="893"/>
        <end position="905"/>
    </location>
</feature>
<name>A0A835TE30_CHLIN</name>
<feature type="compositionally biased region" description="Low complexity" evidence="1">
    <location>
        <begin position="1003"/>
        <end position="1015"/>
    </location>
</feature>
<keyword evidence="3" id="KW-1185">Reference proteome</keyword>
<dbReference type="EMBL" id="JAEHOC010000009">
    <property type="protein sequence ID" value="KAG2438679.1"/>
    <property type="molecule type" value="Genomic_DNA"/>
</dbReference>